<dbReference type="Pfam" id="PF08448">
    <property type="entry name" value="PAS_4"/>
    <property type="match status" value="1"/>
</dbReference>
<evidence type="ECO:0000256" key="5">
    <source>
        <dbReference type="PROSITE-ProRule" id="PRU00169"/>
    </source>
</evidence>
<dbReference type="InterPro" id="IPR031803">
    <property type="entry name" value="BAT_GAF/HTH-assoc"/>
</dbReference>
<dbReference type="CDD" id="cd00156">
    <property type="entry name" value="REC"/>
    <property type="match status" value="1"/>
</dbReference>
<dbReference type="Proteomes" id="UP001595821">
    <property type="component" value="Unassembled WGS sequence"/>
</dbReference>
<comment type="caution">
    <text evidence="8">The sequence shown here is derived from an EMBL/GenBank/DDBJ whole genome shotgun (WGS) entry which is preliminary data.</text>
</comment>
<dbReference type="Pfam" id="PF15915">
    <property type="entry name" value="BAT"/>
    <property type="match status" value="1"/>
</dbReference>
<dbReference type="PROSITE" id="PS50112">
    <property type="entry name" value="PAS"/>
    <property type="match status" value="1"/>
</dbReference>
<dbReference type="Pfam" id="PF04967">
    <property type="entry name" value="HTH_10"/>
    <property type="match status" value="1"/>
</dbReference>
<dbReference type="AlphaFoldDB" id="A0ABD5P6I8"/>
<dbReference type="PANTHER" id="PTHR34236:SF1">
    <property type="entry name" value="DIMETHYL SULFOXIDE REDUCTASE TRANSCRIPTIONAL ACTIVATOR"/>
    <property type="match status" value="1"/>
</dbReference>
<dbReference type="NCBIfam" id="TIGR00229">
    <property type="entry name" value="sensory_box"/>
    <property type="match status" value="2"/>
</dbReference>
<evidence type="ECO:0000256" key="1">
    <source>
        <dbReference type="ARBA" id="ARBA00022679"/>
    </source>
</evidence>
<keyword evidence="2" id="KW-0418">Kinase</keyword>
<evidence type="ECO:0000259" key="6">
    <source>
        <dbReference type="PROSITE" id="PS50110"/>
    </source>
</evidence>
<dbReference type="Gene3D" id="3.30.450.40">
    <property type="match status" value="2"/>
</dbReference>
<name>A0ABD5P6I8_9EURY</name>
<feature type="domain" description="PAS" evidence="7">
    <location>
        <begin position="248"/>
        <end position="290"/>
    </location>
</feature>
<dbReference type="PROSITE" id="PS50110">
    <property type="entry name" value="RESPONSE_REGULATORY"/>
    <property type="match status" value="1"/>
</dbReference>
<dbReference type="GO" id="GO:0016301">
    <property type="term" value="F:kinase activity"/>
    <property type="evidence" value="ECO:0007669"/>
    <property type="project" value="UniProtKB-KW"/>
</dbReference>
<dbReference type="PANTHER" id="PTHR34236">
    <property type="entry name" value="DIMETHYL SULFOXIDE REDUCTASE TRANSCRIPTIONAL ACTIVATOR"/>
    <property type="match status" value="1"/>
</dbReference>
<dbReference type="SMART" id="SM00091">
    <property type="entry name" value="PAS"/>
    <property type="match status" value="2"/>
</dbReference>
<evidence type="ECO:0000259" key="7">
    <source>
        <dbReference type="PROSITE" id="PS50112"/>
    </source>
</evidence>
<dbReference type="InterPro" id="IPR013656">
    <property type="entry name" value="PAS_4"/>
</dbReference>
<dbReference type="InterPro" id="IPR007050">
    <property type="entry name" value="HTH_bacterioopsin"/>
</dbReference>
<reference evidence="8 9" key="1">
    <citation type="journal article" date="2014" name="Int. J. Syst. Evol. Microbiol.">
        <title>Complete genome sequence of Corynebacterium casei LMG S-19264T (=DSM 44701T), isolated from a smear-ripened cheese.</title>
        <authorList>
            <consortium name="US DOE Joint Genome Institute (JGI-PGF)"/>
            <person name="Walter F."/>
            <person name="Albersmeier A."/>
            <person name="Kalinowski J."/>
            <person name="Ruckert C."/>
        </authorList>
    </citation>
    <scope>NUCLEOTIDE SEQUENCE [LARGE SCALE GENOMIC DNA]</scope>
    <source>
        <strain evidence="8 9">IBRC-M 10912</strain>
    </source>
</reference>
<dbReference type="Gene3D" id="3.40.50.2300">
    <property type="match status" value="1"/>
</dbReference>
<feature type="domain" description="Response regulatory" evidence="6">
    <location>
        <begin position="1"/>
        <end position="119"/>
    </location>
</feature>
<keyword evidence="4" id="KW-0804">Transcription</keyword>
<keyword evidence="1" id="KW-0808">Transferase</keyword>
<evidence type="ECO:0000313" key="9">
    <source>
        <dbReference type="Proteomes" id="UP001595821"/>
    </source>
</evidence>
<dbReference type="GeneID" id="71853282"/>
<dbReference type="SUPFAM" id="SSF55785">
    <property type="entry name" value="PYP-like sensor domain (PAS domain)"/>
    <property type="match status" value="2"/>
</dbReference>
<protein>
    <submittedName>
        <fullName evidence="8">Bacterio-opsin activator domain-containing protein</fullName>
    </submittedName>
</protein>
<dbReference type="SUPFAM" id="SSF55781">
    <property type="entry name" value="GAF domain-like"/>
    <property type="match status" value="2"/>
</dbReference>
<dbReference type="InterPro" id="IPR035965">
    <property type="entry name" value="PAS-like_dom_sf"/>
</dbReference>
<proteinExistence type="predicted"/>
<sequence length="927" mass="100959">MPATGGTPAVALVGDRDWTDAVRSVLSAANRAFDLVEWSPDAALDGDVRCLVCDASASDDRGLSVLERIRGERPDLPIVFVPRDGDEALAGAAVEAGATAYVPFDDRESTLVDRIDGAIDWGDRQRERHERARWFDALAADSATFLWVLEPDGTVAETNAAVRDRFGPVCGPFATLDCWSEPARETLETALERARHEDRLDRTVTAAGGETTLSLSFRPILADGVDGVVVHGRDVTERARLESELRRSEELHRVTLNNMTDTVLLTDDDGEFTYVCPNVHFIFGYTADEIHEMGTIDALLGDDLYDEPDLEAEGVLTNLECTATDRAGREHTLLVNVREVSIQDGTTLFSCRDVTTRKQRERALTSLQDTARELLYAENKGEIADRVVDDAADVLDLPTAAIYLFDAGRNVLRPTAYTESMATFDGQPGPRWPGDGSVISTTFVNNDARTFDDLSRWTTTAHEVQSAVVAPLGDHGVFLVGSETADEIDEVTGEVADLLAATAEAALDRVERESTLRERDQELQRRNRQLTELNRINEVIREIGQDVVQADTREEIERAVCDRLTGPDRFAFAWIGEADVAADPRAWAGDGEGYLDVLGTDTAGTDPGERTLATNEPTVVENVADGLREEPWRSEALTRGFQSAVSVPLSYDEVGYGALTVYADRAAAFDETARSVLRELGETIASGISSVERKNALMGGRVVELTYETADSSDVFVRLASEQACTIELEGGLQRVTDGVLAFATVSDGDPDRVVDRAASFMAVEDARVVNHGENGGLIRLLLSRPFVATRLVEHGAVVRNLVADADSATMTIQVPSSVETNAVDDLVRTTYADATLVSRRERGGTPTTRDRLEDDVLGSLTDRQLEVVRTAYHAGFFESPRGQTGEEVASSLGISSTAFSNHTRTVQRKLFSVLFDDAAVAQGVEY</sequence>
<gene>
    <name evidence="8" type="ORF">ACFOZ7_22785</name>
</gene>
<evidence type="ECO:0000256" key="2">
    <source>
        <dbReference type="ARBA" id="ARBA00022777"/>
    </source>
</evidence>
<dbReference type="Pfam" id="PF13185">
    <property type="entry name" value="GAF_2"/>
    <property type="match status" value="2"/>
</dbReference>
<accession>A0ABD5P6I8</accession>
<evidence type="ECO:0000256" key="4">
    <source>
        <dbReference type="ARBA" id="ARBA00023163"/>
    </source>
</evidence>
<dbReference type="InterPro" id="IPR000014">
    <property type="entry name" value="PAS"/>
</dbReference>
<dbReference type="RefSeq" id="WP_246972974.1">
    <property type="nucleotide sequence ID" value="NZ_CP095397.1"/>
</dbReference>
<dbReference type="InterPro" id="IPR011006">
    <property type="entry name" value="CheY-like_superfamily"/>
</dbReference>
<dbReference type="EMBL" id="JBHSDJ010000133">
    <property type="protein sequence ID" value="MFC4249725.1"/>
    <property type="molecule type" value="Genomic_DNA"/>
</dbReference>
<keyword evidence="5" id="KW-0597">Phosphoprotein</keyword>
<dbReference type="SUPFAM" id="SSF52172">
    <property type="entry name" value="CheY-like"/>
    <property type="match status" value="1"/>
</dbReference>
<dbReference type="InterPro" id="IPR029016">
    <property type="entry name" value="GAF-like_dom_sf"/>
</dbReference>
<dbReference type="InterPro" id="IPR003018">
    <property type="entry name" value="GAF"/>
</dbReference>
<evidence type="ECO:0000313" key="8">
    <source>
        <dbReference type="EMBL" id="MFC4249725.1"/>
    </source>
</evidence>
<dbReference type="Gene3D" id="3.30.450.20">
    <property type="entry name" value="PAS domain"/>
    <property type="match status" value="2"/>
</dbReference>
<organism evidence="8 9">
    <name type="scientific">Natribaculum luteum</name>
    <dbReference type="NCBI Taxonomy" id="1586232"/>
    <lineage>
        <taxon>Archaea</taxon>
        <taxon>Methanobacteriati</taxon>
        <taxon>Methanobacteriota</taxon>
        <taxon>Stenosarchaea group</taxon>
        <taxon>Halobacteria</taxon>
        <taxon>Halobacteriales</taxon>
        <taxon>Natrialbaceae</taxon>
        <taxon>Natribaculum</taxon>
    </lineage>
</organism>
<evidence type="ECO:0000256" key="3">
    <source>
        <dbReference type="ARBA" id="ARBA00023015"/>
    </source>
</evidence>
<dbReference type="CDD" id="cd00130">
    <property type="entry name" value="PAS"/>
    <property type="match status" value="1"/>
</dbReference>
<dbReference type="InterPro" id="IPR001789">
    <property type="entry name" value="Sig_transdc_resp-reg_receiver"/>
</dbReference>
<keyword evidence="3" id="KW-0805">Transcription regulation</keyword>
<feature type="modified residue" description="4-aspartylphosphate" evidence="5">
    <location>
        <position position="54"/>
    </location>
</feature>